<dbReference type="AlphaFoldDB" id="A0A9D1A5E4"/>
<gene>
    <name evidence="2" type="ORF">IAB28_10455</name>
</gene>
<accession>A0A9D1A5E4</accession>
<evidence type="ECO:0000313" key="2">
    <source>
        <dbReference type="EMBL" id="HIR06364.1"/>
    </source>
</evidence>
<dbReference type="PANTHER" id="PTHR36833">
    <property type="entry name" value="SLR0610 PROTEIN-RELATED"/>
    <property type="match status" value="1"/>
</dbReference>
<feature type="transmembrane region" description="Helical" evidence="1">
    <location>
        <begin position="105"/>
        <end position="134"/>
    </location>
</feature>
<dbReference type="Pfam" id="PF06182">
    <property type="entry name" value="ABC2_membrane_6"/>
    <property type="match status" value="1"/>
</dbReference>
<dbReference type="Proteomes" id="UP000824250">
    <property type="component" value="Unassembled WGS sequence"/>
</dbReference>
<sequence>MNAVKLYCMYVKVFFKSRSEYKVGFFLGILANFYCYLLTFLSFWIVVSRFQSIDGWGFEDMSLLYGLNLFSYAVAGTFVWYNVFQLEKEINSGRLDLYMTRPMSVLGQLICSRFGDTFLGQIIVTLMFLVNALWKNGGQLSWPLVVYLFLVLAGGIALQAGAMILIGALSFWTMKSEKIGSFYYYDLRSLTHYPLTIYPDWVKIMLTFFAPWAFINYYPALVILGKAKTTADYVLGLCSPAVGAGVLAVSIFAFHCGMKRYSSTGN</sequence>
<evidence type="ECO:0000256" key="1">
    <source>
        <dbReference type="SAM" id="Phobius"/>
    </source>
</evidence>
<dbReference type="EMBL" id="DVGC01000059">
    <property type="protein sequence ID" value="HIR06364.1"/>
    <property type="molecule type" value="Genomic_DNA"/>
</dbReference>
<name>A0A9D1A5E4_9FIRM</name>
<protein>
    <submittedName>
        <fullName evidence="2">ABC-2 family transporter protein</fullName>
    </submittedName>
</protein>
<feature type="transmembrane region" description="Helical" evidence="1">
    <location>
        <begin position="234"/>
        <end position="254"/>
    </location>
</feature>
<evidence type="ECO:0000313" key="3">
    <source>
        <dbReference type="Proteomes" id="UP000824250"/>
    </source>
</evidence>
<reference evidence="2" key="1">
    <citation type="submission" date="2020-10" db="EMBL/GenBank/DDBJ databases">
        <authorList>
            <person name="Gilroy R."/>
        </authorList>
    </citation>
    <scope>NUCLEOTIDE SEQUENCE</scope>
    <source>
        <strain evidence="2">CHK180-2868</strain>
    </source>
</reference>
<keyword evidence="1" id="KW-0812">Transmembrane</keyword>
<proteinExistence type="predicted"/>
<feature type="transmembrane region" description="Helical" evidence="1">
    <location>
        <begin position="21"/>
        <end position="45"/>
    </location>
</feature>
<dbReference type="InterPro" id="IPR010390">
    <property type="entry name" value="ABC-2_transporter-like"/>
</dbReference>
<keyword evidence="1" id="KW-1133">Transmembrane helix</keyword>
<keyword evidence="1" id="KW-0472">Membrane</keyword>
<comment type="caution">
    <text evidence="2">The sequence shown here is derived from an EMBL/GenBank/DDBJ whole genome shotgun (WGS) entry which is preliminary data.</text>
</comment>
<feature type="transmembrane region" description="Helical" evidence="1">
    <location>
        <begin position="193"/>
        <end position="214"/>
    </location>
</feature>
<reference evidence="2" key="2">
    <citation type="journal article" date="2021" name="PeerJ">
        <title>Extensive microbial diversity within the chicken gut microbiome revealed by metagenomics and culture.</title>
        <authorList>
            <person name="Gilroy R."/>
            <person name="Ravi A."/>
            <person name="Getino M."/>
            <person name="Pursley I."/>
            <person name="Horton D.L."/>
            <person name="Alikhan N.F."/>
            <person name="Baker D."/>
            <person name="Gharbi K."/>
            <person name="Hall N."/>
            <person name="Watson M."/>
            <person name="Adriaenssens E.M."/>
            <person name="Foster-Nyarko E."/>
            <person name="Jarju S."/>
            <person name="Secka A."/>
            <person name="Antonio M."/>
            <person name="Oren A."/>
            <person name="Chaudhuri R.R."/>
            <person name="La Ragione R."/>
            <person name="Hildebrand F."/>
            <person name="Pallen M.J."/>
        </authorList>
    </citation>
    <scope>NUCLEOTIDE SEQUENCE</scope>
    <source>
        <strain evidence="2">CHK180-2868</strain>
    </source>
</reference>
<dbReference type="PANTHER" id="PTHR36833:SF1">
    <property type="entry name" value="INTEGRAL MEMBRANE TRANSPORT PROTEIN"/>
    <property type="match status" value="1"/>
</dbReference>
<feature type="transmembrane region" description="Helical" evidence="1">
    <location>
        <begin position="65"/>
        <end position="84"/>
    </location>
</feature>
<feature type="transmembrane region" description="Helical" evidence="1">
    <location>
        <begin position="146"/>
        <end position="172"/>
    </location>
</feature>
<organism evidence="2 3">
    <name type="scientific">Candidatus Copromonas faecavium</name>
    <name type="common">nom. illeg.</name>
    <dbReference type="NCBI Taxonomy" id="2840740"/>
    <lineage>
        <taxon>Bacteria</taxon>
        <taxon>Bacillati</taxon>
        <taxon>Bacillota</taxon>
        <taxon>Clostridia</taxon>
        <taxon>Lachnospirales</taxon>
        <taxon>Lachnospiraceae</taxon>
        <taxon>Candidatus Copromonas (nom. illeg.)</taxon>
    </lineage>
</organism>